<feature type="transmembrane region" description="Helical" evidence="5">
    <location>
        <begin position="12"/>
        <end position="31"/>
    </location>
</feature>
<dbReference type="GO" id="GO:0140359">
    <property type="term" value="F:ABC-type transporter activity"/>
    <property type="evidence" value="ECO:0007669"/>
    <property type="project" value="InterPro"/>
</dbReference>
<feature type="transmembrane region" description="Helical" evidence="5">
    <location>
        <begin position="69"/>
        <end position="88"/>
    </location>
</feature>
<protein>
    <recommendedName>
        <fullName evidence="6">ABC-2 type transporter transmembrane domain-containing protein</fullName>
    </recommendedName>
</protein>
<feature type="transmembrane region" description="Helical" evidence="5">
    <location>
        <begin position="94"/>
        <end position="116"/>
    </location>
</feature>
<accession>A0A4D7JF70</accession>
<dbReference type="Proteomes" id="UP000298616">
    <property type="component" value="Chromosome"/>
</dbReference>
<sequence>MIFESAFDTSLFYFYFLGGFLLYASLFAMIGSVVDSETDTQQFMFPVILPIIISIGVGLPAVESPNGTLATVFSMIPLTSPVVMMARLPFDIPVWQIIVSMLLLILGIIGTAWLAGRVYRIGILTRGLKFPIS</sequence>
<evidence type="ECO:0000313" key="7">
    <source>
        <dbReference type="EMBL" id="QCK14311.1"/>
    </source>
</evidence>
<proteinExistence type="predicted"/>
<evidence type="ECO:0000256" key="3">
    <source>
        <dbReference type="ARBA" id="ARBA00022989"/>
    </source>
</evidence>
<evidence type="ECO:0000313" key="8">
    <source>
        <dbReference type="Proteomes" id="UP000298616"/>
    </source>
</evidence>
<feature type="domain" description="ABC-2 type transporter transmembrane" evidence="6">
    <location>
        <begin position="11"/>
        <end position="115"/>
    </location>
</feature>
<dbReference type="GO" id="GO:0016020">
    <property type="term" value="C:membrane"/>
    <property type="evidence" value="ECO:0007669"/>
    <property type="project" value="UniProtKB-SubCell"/>
</dbReference>
<keyword evidence="3 5" id="KW-1133">Transmembrane helix</keyword>
<name>A0A4D7JF70_9BACT</name>
<dbReference type="KEGG" id="fpf:DCC35_05905"/>
<gene>
    <name evidence="7" type="ORF">DCC35_05905</name>
</gene>
<comment type="subcellular location">
    <subcellularLocation>
        <location evidence="1">Membrane</location>
        <topology evidence="1">Multi-pass membrane protein</topology>
    </subcellularLocation>
</comment>
<dbReference type="EMBL" id="CP028923">
    <property type="protein sequence ID" value="QCK14311.1"/>
    <property type="molecule type" value="Genomic_DNA"/>
</dbReference>
<dbReference type="InterPro" id="IPR013525">
    <property type="entry name" value="ABC2_TM"/>
</dbReference>
<dbReference type="Pfam" id="PF12698">
    <property type="entry name" value="ABC2_membrane_3"/>
    <property type="match status" value="1"/>
</dbReference>
<keyword evidence="4 5" id="KW-0472">Membrane</keyword>
<evidence type="ECO:0000256" key="4">
    <source>
        <dbReference type="ARBA" id="ARBA00023136"/>
    </source>
</evidence>
<organism evidence="7 8">
    <name type="scientific">Mangrovivirga cuniculi</name>
    <dbReference type="NCBI Taxonomy" id="2715131"/>
    <lineage>
        <taxon>Bacteria</taxon>
        <taxon>Pseudomonadati</taxon>
        <taxon>Bacteroidota</taxon>
        <taxon>Cytophagia</taxon>
        <taxon>Cytophagales</taxon>
        <taxon>Mangrovivirgaceae</taxon>
        <taxon>Mangrovivirga</taxon>
    </lineage>
</organism>
<dbReference type="OrthoDB" id="9768837at2"/>
<keyword evidence="8" id="KW-1185">Reference proteome</keyword>
<evidence type="ECO:0000259" key="6">
    <source>
        <dbReference type="Pfam" id="PF12698"/>
    </source>
</evidence>
<evidence type="ECO:0000256" key="5">
    <source>
        <dbReference type="SAM" id="Phobius"/>
    </source>
</evidence>
<evidence type="ECO:0000256" key="2">
    <source>
        <dbReference type="ARBA" id="ARBA00022692"/>
    </source>
</evidence>
<dbReference type="AlphaFoldDB" id="A0A4D7JF70"/>
<reference evidence="7 8" key="1">
    <citation type="submission" date="2018-04" db="EMBL/GenBank/DDBJ databases">
        <title>Complete genome uncultured novel isolate.</title>
        <authorList>
            <person name="Merlino G."/>
        </authorList>
    </citation>
    <scope>NUCLEOTIDE SEQUENCE [LARGE SCALE GENOMIC DNA]</scope>
    <source>
        <strain evidence="8">R1DC9</strain>
    </source>
</reference>
<feature type="transmembrane region" description="Helical" evidence="5">
    <location>
        <begin position="43"/>
        <end position="62"/>
    </location>
</feature>
<evidence type="ECO:0000256" key="1">
    <source>
        <dbReference type="ARBA" id="ARBA00004141"/>
    </source>
</evidence>
<keyword evidence="2 5" id="KW-0812">Transmembrane</keyword>